<dbReference type="EMBL" id="JAURVH010001514">
    <property type="protein sequence ID" value="KAK5934750.1"/>
    <property type="molecule type" value="Genomic_DNA"/>
</dbReference>
<feature type="transmembrane region" description="Helical" evidence="1">
    <location>
        <begin position="90"/>
        <end position="110"/>
    </location>
</feature>
<dbReference type="Proteomes" id="UP001331515">
    <property type="component" value="Unassembled WGS sequence"/>
</dbReference>
<name>A0AAN8E6R2_CHAGU</name>
<sequence length="138" mass="15633">MRVQQQFQLFMVRMVKMQLLEQRSRAMRKVRVIDVSPGESKDTAQELALYVMTPSLLERVTETWILRLKLKPGPGEFSHRVASGSLIQDVSMVTLCTLMYCVFVLLYLLGSLNTSPCVLQRGDVTGRKPTGSQSCLHE</sequence>
<evidence type="ECO:0000313" key="2">
    <source>
        <dbReference type="EMBL" id="KAK5934750.1"/>
    </source>
</evidence>
<proteinExistence type="predicted"/>
<organism evidence="2 3">
    <name type="scientific">Champsocephalus gunnari</name>
    <name type="common">Mackerel icefish</name>
    <dbReference type="NCBI Taxonomy" id="52237"/>
    <lineage>
        <taxon>Eukaryota</taxon>
        <taxon>Metazoa</taxon>
        <taxon>Chordata</taxon>
        <taxon>Craniata</taxon>
        <taxon>Vertebrata</taxon>
        <taxon>Euteleostomi</taxon>
        <taxon>Actinopterygii</taxon>
        <taxon>Neopterygii</taxon>
        <taxon>Teleostei</taxon>
        <taxon>Neoteleostei</taxon>
        <taxon>Acanthomorphata</taxon>
        <taxon>Eupercaria</taxon>
        <taxon>Perciformes</taxon>
        <taxon>Notothenioidei</taxon>
        <taxon>Channichthyidae</taxon>
        <taxon>Champsocephalus</taxon>
    </lineage>
</organism>
<gene>
    <name evidence="2" type="ORF">CgunFtcFv8_015117</name>
</gene>
<keyword evidence="1" id="KW-0812">Transmembrane</keyword>
<protein>
    <submittedName>
        <fullName evidence="2">Uncharacterized protein</fullName>
    </submittedName>
</protein>
<keyword evidence="1" id="KW-0472">Membrane</keyword>
<comment type="caution">
    <text evidence="2">The sequence shown here is derived from an EMBL/GenBank/DDBJ whole genome shotgun (WGS) entry which is preliminary data.</text>
</comment>
<accession>A0AAN8E6R2</accession>
<reference evidence="2 3" key="1">
    <citation type="journal article" date="2023" name="Mol. Biol. Evol.">
        <title>Genomics of Secondarily Temperate Adaptation in the Only Non-Antarctic Icefish.</title>
        <authorList>
            <person name="Rivera-Colon A.G."/>
            <person name="Rayamajhi N."/>
            <person name="Minhas B.F."/>
            <person name="Madrigal G."/>
            <person name="Bilyk K.T."/>
            <person name="Yoon V."/>
            <person name="Hune M."/>
            <person name="Gregory S."/>
            <person name="Cheng C.H.C."/>
            <person name="Catchen J.M."/>
        </authorList>
    </citation>
    <scope>NUCLEOTIDE SEQUENCE [LARGE SCALE GENOMIC DNA]</scope>
    <source>
        <tissue evidence="2">White muscle</tissue>
    </source>
</reference>
<evidence type="ECO:0000313" key="3">
    <source>
        <dbReference type="Proteomes" id="UP001331515"/>
    </source>
</evidence>
<keyword evidence="3" id="KW-1185">Reference proteome</keyword>
<dbReference type="AlphaFoldDB" id="A0AAN8E6R2"/>
<evidence type="ECO:0000256" key="1">
    <source>
        <dbReference type="SAM" id="Phobius"/>
    </source>
</evidence>
<keyword evidence="1" id="KW-1133">Transmembrane helix</keyword>